<evidence type="ECO:0008006" key="4">
    <source>
        <dbReference type="Google" id="ProtNLM"/>
    </source>
</evidence>
<organism evidence="2 3">
    <name type="scientific">Flavobacterium akiainvivens</name>
    <dbReference type="NCBI Taxonomy" id="1202724"/>
    <lineage>
        <taxon>Bacteria</taxon>
        <taxon>Pseudomonadati</taxon>
        <taxon>Bacteroidota</taxon>
        <taxon>Flavobacteriia</taxon>
        <taxon>Flavobacteriales</taxon>
        <taxon>Flavobacteriaceae</taxon>
        <taxon>Flavobacterium</taxon>
    </lineage>
</organism>
<dbReference type="STRING" id="1202724.AM493_17235"/>
<gene>
    <name evidence="2" type="ORF">AM493_17235</name>
</gene>
<dbReference type="PROSITE" id="PS51257">
    <property type="entry name" value="PROKAR_LIPOPROTEIN"/>
    <property type="match status" value="1"/>
</dbReference>
<feature type="region of interest" description="Disordered" evidence="1">
    <location>
        <begin position="22"/>
        <end position="71"/>
    </location>
</feature>
<proteinExistence type="predicted"/>
<dbReference type="AlphaFoldDB" id="A0A0M8MGI4"/>
<sequence length="71" mass="6879">MKKVIVLSAAFVALSLTSCGEKKTEPAVDAVDTAAAPATEETTTPAADTAAPTADTAAPAATPAAETAPAH</sequence>
<accession>A0A0M8MGI4</accession>
<comment type="caution">
    <text evidence="2">The sequence shown here is derived from an EMBL/GenBank/DDBJ whole genome shotgun (WGS) entry which is preliminary data.</text>
</comment>
<reference evidence="2 3" key="1">
    <citation type="submission" date="2015-08" db="EMBL/GenBank/DDBJ databases">
        <title>Whole genome sequence of Flavobacterium akiainvivens IK-1T, from decaying Wikstroemia oahuensis, an endemic Hawaiian shrub.</title>
        <authorList>
            <person name="Wan X."/>
            <person name="Hou S."/>
            <person name="Saito J."/>
            <person name="Donachie S."/>
        </authorList>
    </citation>
    <scope>NUCLEOTIDE SEQUENCE [LARGE SCALE GENOMIC DNA]</scope>
    <source>
        <strain evidence="2 3">IK-1</strain>
    </source>
</reference>
<feature type="compositionally biased region" description="Low complexity" evidence="1">
    <location>
        <begin position="27"/>
        <end position="71"/>
    </location>
</feature>
<dbReference type="PATRIC" id="fig|1202724.3.peg.3583"/>
<protein>
    <recommendedName>
        <fullName evidence="4">Lipoprotein</fullName>
    </recommendedName>
</protein>
<dbReference type="EMBL" id="LIYD01000005">
    <property type="protein sequence ID" value="KOS08404.1"/>
    <property type="molecule type" value="Genomic_DNA"/>
</dbReference>
<evidence type="ECO:0000313" key="2">
    <source>
        <dbReference type="EMBL" id="KOS08404.1"/>
    </source>
</evidence>
<dbReference type="Proteomes" id="UP000037755">
    <property type="component" value="Unassembled WGS sequence"/>
</dbReference>
<evidence type="ECO:0000256" key="1">
    <source>
        <dbReference type="SAM" id="MobiDB-lite"/>
    </source>
</evidence>
<keyword evidence="3" id="KW-1185">Reference proteome</keyword>
<evidence type="ECO:0000313" key="3">
    <source>
        <dbReference type="Proteomes" id="UP000037755"/>
    </source>
</evidence>
<name>A0A0M8MGI4_9FLAO</name>